<name>A0A0F9HHM3_9ZZZZ</name>
<dbReference type="AlphaFoldDB" id="A0A0F9HHM3"/>
<protein>
    <submittedName>
        <fullName evidence="1">Uncharacterized protein</fullName>
    </submittedName>
</protein>
<reference evidence="1" key="1">
    <citation type="journal article" date="2015" name="Nature">
        <title>Complex archaea that bridge the gap between prokaryotes and eukaryotes.</title>
        <authorList>
            <person name="Spang A."/>
            <person name="Saw J.H."/>
            <person name="Jorgensen S.L."/>
            <person name="Zaremba-Niedzwiedzka K."/>
            <person name="Martijn J."/>
            <person name="Lind A.E."/>
            <person name="van Eijk R."/>
            <person name="Schleper C."/>
            <person name="Guy L."/>
            <person name="Ettema T.J."/>
        </authorList>
    </citation>
    <scope>NUCLEOTIDE SEQUENCE</scope>
</reference>
<dbReference type="EMBL" id="LAZR01022648">
    <property type="protein sequence ID" value="KKL81145.1"/>
    <property type="molecule type" value="Genomic_DNA"/>
</dbReference>
<gene>
    <name evidence="1" type="ORF">LCGC14_1997720</name>
</gene>
<comment type="caution">
    <text evidence="1">The sequence shown here is derived from an EMBL/GenBank/DDBJ whole genome shotgun (WGS) entry which is preliminary data.</text>
</comment>
<feature type="non-terminal residue" evidence="1">
    <location>
        <position position="35"/>
    </location>
</feature>
<evidence type="ECO:0000313" key="1">
    <source>
        <dbReference type="EMBL" id="KKL81145.1"/>
    </source>
</evidence>
<accession>A0A0F9HHM3</accession>
<organism evidence="1">
    <name type="scientific">marine sediment metagenome</name>
    <dbReference type="NCBI Taxonomy" id="412755"/>
    <lineage>
        <taxon>unclassified sequences</taxon>
        <taxon>metagenomes</taxon>
        <taxon>ecological metagenomes</taxon>
    </lineage>
</organism>
<proteinExistence type="predicted"/>
<sequence length="35" mass="4396">MKKEVNIEKILGFMHYFMHSKRVQDYRPWVQLELT</sequence>